<organism evidence="1 2">
    <name type="scientific">Photobacterium damselae</name>
    <dbReference type="NCBI Taxonomy" id="38293"/>
    <lineage>
        <taxon>Bacteria</taxon>
        <taxon>Pseudomonadati</taxon>
        <taxon>Pseudomonadota</taxon>
        <taxon>Gammaproteobacteria</taxon>
        <taxon>Vibrionales</taxon>
        <taxon>Vibrionaceae</taxon>
        <taxon>Photobacterium</taxon>
    </lineage>
</organism>
<comment type="caution">
    <text evidence="1">The sequence shown here is derived from an EMBL/GenBank/DDBJ whole genome shotgun (WGS) entry which is preliminary data.</text>
</comment>
<reference evidence="1 2" key="1">
    <citation type="submission" date="2018-03" db="EMBL/GenBank/DDBJ databases">
        <title>Whole genome sequencing of Histamine producing bacteria.</title>
        <authorList>
            <person name="Butler K."/>
        </authorList>
    </citation>
    <scope>NUCLEOTIDE SEQUENCE [LARGE SCALE GENOMIC DNA]</scope>
    <source>
        <strain evidence="1 2">BT-6</strain>
    </source>
</reference>
<accession>A0ABD6X3K7</accession>
<name>A0ABD6X3K7_PHODM</name>
<dbReference type="Proteomes" id="UP000241404">
    <property type="component" value="Unassembled WGS sequence"/>
</dbReference>
<evidence type="ECO:0000313" key="1">
    <source>
        <dbReference type="EMBL" id="PSU16845.1"/>
    </source>
</evidence>
<dbReference type="AlphaFoldDB" id="A0ABD6X3K7"/>
<evidence type="ECO:0000313" key="2">
    <source>
        <dbReference type="Proteomes" id="UP000241404"/>
    </source>
</evidence>
<dbReference type="EMBL" id="PYMM01000005">
    <property type="protein sequence ID" value="PSU16845.1"/>
    <property type="molecule type" value="Genomic_DNA"/>
</dbReference>
<sequence length="60" mass="6968">MRKQYVLATNNFDKYHKFIFVPLFVAGAWFNENPLAYKQDKGWYLNYGSVNGIGSVMTLT</sequence>
<gene>
    <name evidence="1" type="ORF">CTM90_10260</name>
</gene>
<proteinExistence type="predicted"/>
<protein>
    <submittedName>
        <fullName evidence="1">Uncharacterized protein</fullName>
    </submittedName>
</protein>